<dbReference type="EMBL" id="JAFBFC010000001">
    <property type="protein sequence ID" value="MBM7701206.1"/>
    <property type="molecule type" value="Genomic_DNA"/>
</dbReference>
<dbReference type="Pfam" id="PF06271">
    <property type="entry name" value="RDD"/>
    <property type="match status" value="1"/>
</dbReference>
<proteinExistence type="predicted"/>
<comment type="caution">
    <text evidence="8">The sequence shown here is derived from an EMBL/GenBank/DDBJ whole genome shotgun (WGS) entry which is preliminary data.</text>
</comment>
<evidence type="ECO:0000256" key="1">
    <source>
        <dbReference type="ARBA" id="ARBA00004651"/>
    </source>
</evidence>
<feature type="transmembrane region" description="Helical" evidence="6">
    <location>
        <begin position="33"/>
        <end position="55"/>
    </location>
</feature>
<protein>
    <submittedName>
        <fullName evidence="8">RDD family membrane protein YckC</fullName>
    </submittedName>
</protein>
<feature type="domain" description="RDD" evidence="7">
    <location>
        <begin position="35"/>
        <end position="160"/>
    </location>
</feature>
<dbReference type="RefSeq" id="WP_205182395.1">
    <property type="nucleotide sequence ID" value="NZ_JAFBFC010000001.1"/>
</dbReference>
<dbReference type="InterPro" id="IPR010432">
    <property type="entry name" value="RDD"/>
</dbReference>
<keyword evidence="3 6" id="KW-0812">Transmembrane</keyword>
<reference evidence="8 9" key="1">
    <citation type="submission" date="2021-01" db="EMBL/GenBank/DDBJ databases">
        <title>Genomic Encyclopedia of Type Strains, Phase IV (KMG-IV): sequencing the most valuable type-strain genomes for metagenomic binning, comparative biology and taxonomic classification.</title>
        <authorList>
            <person name="Goeker M."/>
        </authorList>
    </citation>
    <scope>NUCLEOTIDE SEQUENCE [LARGE SCALE GENOMIC DNA]</scope>
    <source>
        <strain evidence="8 9">DSM 104297</strain>
    </source>
</reference>
<keyword evidence="5 6" id="KW-0472">Membrane</keyword>
<keyword evidence="2" id="KW-1003">Cell membrane</keyword>
<comment type="subcellular location">
    <subcellularLocation>
        <location evidence="1">Cell membrane</location>
        <topology evidence="1">Multi-pass membrane protein</topology>
    </subcellularLocation>
</comment>
<organism evidence="8 9">
    <name type="scientific">Priestia iocasae</name>
    <dbReference type="NCBI Taxonomy" id="2291674"/>
    <lineage>
        <taxon>Bacteria</taxon>
        <taxon>Bacillati</taxon>
        <taxon>Bacillota</taxon>
        <taxon>Bacilli</taxon>
        <taxon>Bacillales</taxon>
        <taxon>Bacillaceae</taxon>
        <taxon>Priestia</taxon>
    </lineage>
</organism>
<evidence type="ECO:0000256" key="5">
    <source>
        <dbReference type="ARBA" id="ARBA00023136"/>
    </source>
</evidence>
<accession>A0ABS2QR29</accession>
<dbReference type="PANTHER" id="PTHR36115">
    <property type="entry name" value="PROLINE-RICH ANTIGEN HOMOLOG-RELATED"/>
    <property type="match status" value="1"/>
</dbReference>
<evidence type="ECO:0000259" key="7">
    <source>
        <dbReference type="Pfam" id="PF06271"/>
    </source>
</evidence>
<dbReference type="Proteomes" id="UP000809829">
    <property type="component" value="Unassembled WGS sequence"/>
</dbReference>
<evidence type="ECO:0000256" key="6">
    <source>
        <dbReference type="SAM" id="Phobius"/>
    </source>
</evidence>
<evidence type="ECO:0000256" key="3">
    <source>
        <dbReference type="ARBA" id="ARBA00022692"/>
    </source>
</evidence>
<evidence type="ECO:0000313" key="8">
    <source>
        <dbReference type="EMBL" id="MBM7701206.1"/>
    </source>
</evidence>
<keyword evidence="9" id="KW-1185">Reference proteome</keyword>
<name>A0ABS2QR29_9BACI</name>
<evidence type="ECO:0000313" key="9">
    <source>
        <dbReference type="Proteomes" id="UP000809829"/>
    </source>
</evidence>
<evidence type="ECO:0000256" key="2">
    <source>
        <dbReference type="ARBA" id="ARBA00022475"/>
    </source>
</evidence>
<dbReference type="InterPro" id="IPR051791">
    <property type="entry name" value="Pra-immunoreactive"/>
</dbReference>
<evidence type="ECO:0000256" key="4">
    <source>
        <dbReference type="ARBA" id="ARBA00022989"/>
    </source>
</evidence>
<sequence>MDVQKNEGLIEAEVAKLDERESVVEQNRVDPSIYYAGFWMRFWAYVLDIIVIGSLNRLVIKPIFQVLDISREGGILSPYAITTAIVFYLYFILMTKICSQTLGKMVFGLKVVHIKGEQLSWPVIVFRELVGRYISKTLLFIGYLLVAFLPKNQGLHDYFAETTVIHENRG</sequence>
<dbReference type="PANTHER" id="PTHR36115:SF9">
    <property type="entry name" value="LMO1584 PROTEIN"/>
    <property type="match status" value="1"/>
</dbReference>
<gene>
    <name evidence="8" type="ORF">JOC83_000032</name>
</gene>
<feature type="transmembrane region" description="Helical" evidence="6">
    <location>
        <begin position="76"/>
        <end position="93"/>
    </location>
</feature>
<keyword evidence="4 6" id="KW-1133">Transmembrane helix</keyword>